<accession>X1NF44</accession>
<evidence type="ECO:0000313" key="1">
    <source>
        <dbReference type="EMBL" id="GAI28831.1"/>
    </source>
</evidence>
<protein>
    <submittedName>
        <fullName evidence="1">Uncharacterized protein</fullName>
    </submittedName>
</protein>
<name>X1NF44_9ZZZZ</name>
<feature type="non-terminal residue" evidence="1">
    <location>
        <position position="138"/>
    </location>
</feature>
<comment type="caution">
    <text evidence="1">The sequence shown here is derived from an EMBL/GenBank/DDBJ whole genome shotgun (WGS) entry which is preliminary data.</text>
</comment>
<organism evidence="1">
    <name type="scientific">marine sediment metagenome</name>
    <dbReference type="NCBI Taxonomy" id="412755"/>
    <lineage>
        <taxon>unclassified sequences</taxon>
        <taxon>metagenomes</taxon>
        <taxon>ecological metagenomes</taxon>
    </lineage>
</organism>
<proteinExistence type="predicted"/>
<sequence length="138" mass="15497">MEVFSRYDEVRTDTGDRVEVIEAIQAAADAVANWRVEQLAERGLAGVDAQSRFVLLCWDVLSSTEFRFNEAMLLGRSVGMDVNSLISAGLVSKSSDKVSLLPAKERRRDSAIESEKEQLVMFEGVKRGRRKIIRKVHP</sequence>
<dbReference type="AlphaFoldDB" id="X1NF44"/>
<gene>
    <name evidence="1" type="ORF">S06H3_32375</name>
</gene>
<dbReference type="EMBL" id="BARV01019247">
    <property type="protein sequence ID" value="GAI28831.1"/>
    <property type="molecule type" value="Genomic_DNA"/>
</dbReference>
<reference evidence="1" key="1">
    <citation type="journal article" date="2014" name="Front. Microbiol.">
        <title>High frequency of phylogenetically diverse reductive dehalogenase-homologous genes in deep subseafloor sedimentary metagenomes.</title>
        <authorList>
            <person name="Kawai M."/>
            <person name="Futagami T."/>
            <person name="Toyoda A."/>
            <person name="Takaki Y."/>
            <person name="Nishi S."/>
            <person name="Hori S."/>
            <person name="Arai W."/>
            <person name="Tsubouchi T."/>
            <person name="Morono Y."/>
            <person name="Uchiyama I."/>
            <person name="Ito T."/>
            <person name="Fujiyama A."/>
            <person name="Inagaki F."/>
            <person name="Takami H."/>
        </authorList>
    </citation>
    <scope>NUCLEOTIDE SEQUENCE</scope>
    <source>
        <strain evidence="1">Expedition CK06-06</strain>
    </source>
</reference>